<sequence length="499" mass="56909">MFGFSVKGLAEELAQTIDSAYQLLLEGSEWLHNSKAQCKKLKDKAPGTMLLLNRLIHWFPWSCSLLTGVLCLIKVVVWENTWDWTRILLDGVGLRMLYYRTFESGDITLADHPVDRTVFAVWVMWRWLQLLDCLRGMYAFGPSVLPILEAIKRVSNFIIVLVFMLLAFTNAYYVFNVRDDPPHPWIAAAFMILRLGVFVDFDLFEMEGTDPILLPIKGNLHPQDPTPTDMWYSVRLLFGLVAFFVGVLMMNVFIGILGSNYDRFEDIGVGMFTKYRAQVLVMYSSRWWLRWFPFNRFGEVPTNGQAGQQELQEREEADANNRASSRRRASLRQAWMCVFRSAAGVSRCFSRCWWGMFACCLGEARQQAVHDKIVFLCAHEPQPTTGRLVYAARKQGLSDDSTVSMRNYIKEEMKDSRAESRKDLLAIEVQIADVAAAVQRLASAQTQKASTSTESAGAEWLSQMASTPGSPTNRLNKGAAYLALRKSRSMTRERNDKAW</sequence>
<gene>
    <name evidence="3" type="ORF">BRAN1462_LOCUS35855</name>
</gene>
<protein>
    <recommendedName>
        <fullName evidence="4">Ion transport domain-containing protein</fullName>
    </recommendedName>
</protein>
<evidence type="ECO:0008006" key="4">
    <source>
        <dbReference type="Google" id="ProtNLM"/>
    </source>
</evidence>
<feature type="transmembrane region" description="Helical" evidence="2">
    <location>
        <begin position="236"/>
        <end position="257"/>
    </location>
</feature>
<proteinExistence type="predicted"/>
<evidence type="ECO:0000313" key="3">
    <source>
        <dbReference type="EMBL" id="CAD9595000.1"/>
    </source>
</evidence>
<accession>A0A7S2L521</accession>
<feature type="region of interest" description="Disordered" evidence="1">
    <location>
        <begin position="305"/>
        <end position="325"/>
    </location>
</feature>
<feature type="transmembrane region" description="Helical" evidence="2">
    <location>
        <begin position="154"/>
        <end position="173"/>
    </location>
</feature>
<dbReference type="AlphaFoldDB" id="A0A7S2L521"/>
<keyword evidence="2" id="KW-0472">Membrane</keyword>
<evidence type="ECO:0000256" key="2">
    <source>
        <dbReference type="SAM" id="Phobius"/>
    </source>
</evidence>
<feature type="transmembrane region" description="Helical" evidence="2">
    <location>
        <begin position="58"/>
        <end position="77"/>
    </location>
</feature>
<organism evidence="3">
    <name type="scientific">Zooxanthella nutricula</name>
    <dbReference type="NCBI Taxonomy" id="1333877"/>
    <lineage>
        <taxon>Eukaryota</taxon>
        <taxon>Sar</taxon>
        <taxon>Alveolata</taxon>
        <taxon>Dinophyceae</taxon>
        <taxon>Peridiniales</taxon>
        <taxon>Peridiniales incertae sedis</taxon>
        <taxon>Zooxanthella</taxon>
    </lineage>
</organism>
<evidence type="ECO:0000256" key="1">
    <source>
        <dbReference type="SAM" id="MobiDB-lite"/>
    </source>
</evidence>
<keyword evidence="2" id="KW-1133">Transmembrane helix</keyword>
<feature type="transmembrane region" description="Helical" evidence="2">
    <location>
        <begin position="185"/>
        <end position="204"/>
    </location>
</feature>
<name>A0A7S2L521_9DINO</name>
<reference evidence="3" key="1">
    <citation type="submission" date="2021-01" db="EMBL/GenBank/DDBJ databases">
        <authorList>
            <person name="Corre E."/>
            <person name="Pelletier E."/>
            <person name="Niang G."/>
            <person name="Scheremetjew M."/>
            <person name="Finn R."/>
            <person name="Kale V."/>
            <person name="Holt S."/>
            <person name="Cochrane G."/>
            <person name="Meng A."/>
            <person name="Brown T."/>
            <person name="Cohen L."/>
        </authorList>
    </citation>
    <scope>NUCLEOTIDE SEQUENCE</scope>
    <source>
        <strain evidence="3">RCC3387</strain>
    </source>
</reference>
<keyword evidence="2" id="KW-0812">Transmembrane</keyword>
<dbReference type="EMBL" id="HBGW01056443">
    <property type="protein sequence ID" value="CAD9595000.1"/>
    <property type="molecule type" value="Transcribed_RNA"/>
</dbReference>